<evidence type="ECO:0000313" key="6">
    <source>
        <dbReference type="EMBL" id="GHA71274.1"/>
    </source>
</evidence>
<comment type="caution">
    <text evidence="6">The sequence shown here is derived from an EMBL/GenBank/DDBJ whole genome shotgun (WGS) entry which is preliminary data.</text>
</comment>
<dbReference type="RefSeq" id="WP_189452892.1">
    <property type="nucleotide sequence ID" value="NZ_BMYD01000001.1"/>
</dbReference>
<dbReference type="EMBL" id="BMYD01000001">
    <property type="protein sequence ID" value="GHA71274.1"/>
    <property type="molecule type" value="Genomic_DNA"/>
</dbReference>
<keyword evidence="3" id="KW-0583">PHB biosynthesis</keyword>
<reference evidence="6" key="2">
    <citation type="submission" date="2020-09" db="EMBL/GenBank/DDBJ databases">
        <authorList>
            <person name="Sun Q."/>
            <person name="Kim S."/>
        </authorList>
    </citation>
    <scope>NUCLEOTIDE SEQUENCE</scope>
    <source>
        <strain evidence="6">KCTC 23077</strain>
    </source>
</reference>
<proteinExistence type="predicted"/>
<evidence type="ECO:0000256" key="4">
    <source>
        <dbReference type="SAM" id="Coils"/>
    </source>
</evidence>
<evidence type="ECO:0000313" key="7">
    <source>
        <dbReference type="Proteomes" id="UP000646426"/>
    </source>
</evidence>
<dbReference type="AlphaFoldDB" id="A0A918SVQ2"/>
<evidence type="ECO:0000256" key="1">
    <source>
        <dbReference type="ARBA" id="ARBA00004683"/>
    </source>
</evidence>
<accession>A0A918SVQ2</accession>
<evidence type="ECO:0000256" key="5">
    <source>
        <dbReference type="SAM" id="MobiDB-lite"/>
    </source>
</evidence>
<keyword evidence="4" id="KW-0175">Coiled coil</keyword>
<feature type="coiled-coil region" evidence="4">
    <location>
        <begin position="286"/>
        <end position="313"/>
    </location>
</feature>
<evidence type="ECO:0000256" key="2">
    <source>
        <dbReference type="ARBA" id="ARBA00019066"/>
    </source>
</evidence>
<dbReference type="Proteomes" id="UP000646426">
    <property type="component" value="Unassembled WGS sequence"/>
</dbReference>
<name>A0A918SVQ2_9GAMM</name>
<dbReference type="GO" id="GO:0042619">
    <property type="term" value="P:poly-hydroxybutyrate biosynthetic process"/>
    <property type="evidence" value="ECO:0007669"/>
    <property type="project" value="UniProtKB-KW"/>
</dbReference>
<dbReference type="Pfam" id="PF09712">
    <property type="entry name" value="PHA_synth_III_E"/>
    <property type="match status" value="1"/>
</dbReference>
<sequence length="392" mass="41902">MQGFGTGAAPGGDFNDSVRQAWTAWGNLMRGAGMTPPPAAPAWSDPAAWWVQMAGAPAPAPEQPGDALLRGLRDQAGGWFAQMQRLAAQFAGRDASAKDIAAAWKQMLGGHAAQSFTDVFASMSRPGGQGMEQWLAQVQPFLQMLQVTQGAQPQADARSMMGLPTFGFAREHQARWQKLALAQIDHQDSSRAFAELMNEAAQQAFSAFERKLAERSQAGQQLESTRALFDLWVDAAEESYAEIALSPRFREAYGALVDSQMRLRAAVQREIELMGEMLGTPTRTEVDAAHRKIVQLERELRRLRDAVEGLRANASAGGVDDQPRAAQPKAGAEKSTAAQPDAPSKSKPVAKSASKADASAGKSSTGGKASASAKADDKRKPTKGASNTKKAR</sequence>
<organism evidence="6 7">
    <name type="scientific">Cognatilysobacter bugurensis</name>
    <dbReference type="NCBI Taxonomy" id="543356"/>
    <lineage>
        <taxon>Bacteria</taxon>
        <taxon>Pseudomonadati</taxon>
        <taxon>Pseudomonadota</taxon>
        <taxon>Gammaproteobacteria</taxon>
        <taxon>Lysobacterales</taxon>
        <taxon>Lysobacteraceae</taxon>
        <taxon>Cognatilysobacter</taxon>
    </lineage>
</organism>
<comment type="pathway">
    <text evidence="1">Biopolymer metabolism; poly-(R)-3-hydroxybutanoate biosynthesis.</text>
</comment>
<dbReference type="NCBIfam" id="TIGR01834">
    <property type="entry name" value="PHA_synth_III_E"/>
    <property type="match status" value="1"/>
</dbReference>
<evidence type="ECO:0000256" key="3">
    <source>
        <dbReference type="ARBA" id="ARBA00022752"/>
    </source>
</evidence>
<feature type="compositionally biased region" description="Low complexity" evidence="5">
    <location>
        <begin position="340"/>
        <end position="373"/>
    </location>
</feature>
<gene>
    <name evidence="6" type="primary">phaE</name>
    <name evidence="6" type="ORF">GCM10007067_04470</name>
</gene>
<protein>
    <recommendedName>
        <fullName evidence="2">Poly(3-hydroxyalkanoate) polymerase subunit PhaE</fullName>
    </recommendedName>
</protein>
<feature type="region of interest" description="Disordered" evidence="5">
    <location>
        <begin position="314"/>
        <end position="392"/>
    </location>
</feature>
<keyword evidence="7" id="KW-1185">Reference proteome</keyword>
<dbReference type="InterPro" id="IPR010123">
    <property type="entry name" value="PHA_synth_III_E"/>
</dbReference>
<reference evidence="6" key="1">
    <citation type="journal article" date="2014" name="Int. J. Syst. Evol. Microbiol.">
        <title>Complete genome sequence of Corynebacterium casei LMG S-19264T (=DSM 44701T), isolated from a smear-ripened cheese.</title>
        <authorList>
            <consortium name="US DOE Joint Genome Institute (JGI-PGF)"/>
            <person name="Walter F."/>
            <person name="Albersmeier A."/>
            <person name="Kalinowski J."/>
            <person name="Ruckert C."/>
        </authorList>
    </citation>
    <scope>NUCLEOTIDE SEQUENCE</scope>
    <source>
        <strain evidence="6">KCTC 23077</strain>
    </source>
</reference>